<feature type="transmembrane region" description="Helical" evidence="8">
    <location>
        <begin position="122"/>
        <end position="141"/>
    </location>
</feature>
<evidence type="ECO:0000256" key="3">
    <source>
        <dbReference type="ARBA" id="ARBA00022448"/>
    </source>
</evidence>
<name>A0A9Q0HQL7_9POAL</name>
<dbReference type="PANTHER" id="PTHR11730">
    <property type="entry name" value="AMMONIUM TRANSPORTER"/>
    <property type="match status" value="1"/>
</dbReference>
<evidence type="ECO:0000256" key="2">
    <source>
        <dbReference type="ARBA" id="ARBA00005887"/>
    </source>
</evidence>
<dbReference type="OrthoDB" id="534912at2759"/>
<gene>
    <name evidence="10" type="ORF">LUZ63_011510</name>
</gene>
<keyword evidence="3 8" id="KW-0813">Transport</keyword>
<dbReference type="EMBL" id="JAMQYH010000003">
    <property type="protein sequence ID" value="KAJ1694812.1"/>
    <property type="molecule type" value="Genomic_DNA"/>
</dbReference>
<dbReference type="AlphaFoldDB" id="A0A9Q0HQL7"/>
<dbReference type="GO" id="GO:0008519">
    <property type="term" value="F:ammonium channel activity"/>
    <property type="evidence" value="ECO:0007669"/>
    <property type="project" value="InterPro"/>
</dbReference>
<feature type="transmembrane region" description="Helical" evidence="8">
    <location>
        <begin position="328"/>
        <end position="347"/>
    </location>
</feature>
<comment type="caution">
    <text evidence="8">Lacks conserved residue(s) required for the propagation of feature annotation.</text>
</comment>
<feature type="transmembrane region" description="Helical" evidence="8">
    <location>
        <begin position="231"/>
        <end position="248"/>
    </location>
</feature>
<dbReference type="PANTHER" id="PTHR11730:SF121">
    <property type="entry name" value="AMMONIUM TRANSPORTER 1 MEMBER 1"/>
    <property type="match status" value="1"/>
</dbReference>
<feature type="transmembrane region" description="Helical" evidence="8">
    <location>
        <begin position="407"/>
        <end position="432"/>
    </location>
</feature>
<dbReference type="InterPro" id="IPR018047">
    <property type="entry name" value="Ammonium_transpt_CS"/>
</dbReference>
<feature type="transmembrane region" description="Helical" evidence="8">
    <location>
        <begin position="188"/>
        <end position="210"/>
    </location>
</feature>
<evidence type="ECO:0000256" key="1">
    <source>
        <dbReference type="ARBA" id="ARBA00004141"/>
    </source>
</evidence>
<sequence length="484" mass="51837">MSCSIDLAPLLGNATDAADYICSKFTDSDYAINNTYLLFSAYLVFIMQCGFAMLCAGAVRKKNAVNIMLTNVMDAAAGAISYYLFGFAFAFGQPSNKFIGKHFFALKDIPSQTAAFDYSNFLYQWAFAIAAAGITSGSIAERTRFTSYLVYSFFLTGFVYPVLSHWYWSPDGWASPSRSDSLLFSSGVIDFAGSGVVHMVGGIAGFWGALIEGPRIGRFGDSRDRPRGHNTALLVLGTFVLWFGWYGFNPGSFLIINKAYGASGSFYGQWSAIGRTAVTTTLAGSAAGLTTLVAKKVLTGAWGLADVCNGVLGGFAAITSGCSVVEPWAAIICGIISALVLIGFNMLSEIFQFDDPLEAAQLHGGCGAWGILFTSLFAKKEFVNEVFGTRSGGRPYGLFMGGGGKLFAAHIVAILVNTGWVSATMAPLFLLLKYLDLLRVSRDDEVKGMDKTHHEGGAYHDESDGETHVELTVSNRTATVAPQV</sequence>
<keyword evidence="5 8" id="KW-1133">Transmembrane helix</keyword>
<keyword evidence="6 8" id="KW-0472">Membrane</keyword>
<dbReference type="NCBIfam" id="TIGR00836">
    <property type="entry name" value="amt"/>
    <property type="match status" value="1"/>
</dbReference>
<keyword evidence="4 8" id="KW-0812">Transmembrane</keyword>
<comment type="caution">
    <text evidence="10">The sequence shown here is derived from an EMBL/GenBank/DDBJ whole genome shotgun (WGS) entry which is preliminary data.</text>
</comment>
<dbReference type="Proteomes" id="UP001151287">
    <property type="component" value="Unassembled WGS sequence"/>
</dbReference>
<dbReference type="InterPro" id="IPR001905">
    <property type="entry name" value="Ammonium_transpt"/>
</dbReference>
<evidence type="ECO:0000256" key="8">
    <source>
        <dbReference type="RuleBase" id="RU362002"/>
    </source>
</evidence>
<dbReference type="GO" id="GO:0005886">
    <property type="term" value="C:plasma membrane"/>
    <property type="evidence" value="ECO:0007669"/>
    <property type="project" value="UniProtKB-SubCell"/>
</dbReference>
<keyword evidence="7 8" id="KW-0924">Ammonia transport</keyword>
<keyword evidence="11" id="KW-1185">Reference proteome</keyword>
<comment type="similarity">
    <text evidence="2 8">Belongs to the ammonia transporter channel (TC 1.A.11.2) family.</text>
</comment>
<dbReference type="InterPro" id="IPR029020">
    <property type="entry name" value="Ammonium/urea_transptr"/>
</dbReference>
<feature type="transmembrane region" description="Helical" evidence="8">
    <location>
        <begin position="71"/>
        <end position="91"/>
    </location>
</feature>
<dbReference type="GO" id="GO:0097272">
    <property type="term" value="P:ammonium homeostasis"/>
    <property type="evidence" value="ECO:0007669"/>
    <property type="project" value="TreeGrafter"/>
</dbReference>
<evidence type="ECO:0000256" key="7">
    <source>
        <dbReference type="ARBA" id="ARBA00023177"/>
    </source>
</evidence>
<dbReference type="Pfam" id="PF00909">
    <property type="entry name" value="Ammonium_transp"/>
    <property type="match status" value="1"/>
</dbReference>
<feature type="transmembrane region" description="Helical" evidence="8">
    <location>
        <begin position="148"/>
        <end position="168"/>
    </location>
</feature>
<proteinExistence type="inferred from homology"/>
<feature type="transmembrane region" description="Helical" evidence="8">
    <location>
        <begin position="359"/>
        <end position="378"/>
    </location>
</feature>
<evidence type="ECO:0000256" key="6">
    <source>
        <dbReference type="ARBA" id="ARBA00023136"/>
    </source>
</evidence>
<dbReference type="PROSITE" id="PS01219">
    <property type="entry name" value="AMMONIUM_TRANSP"/>
    <property type="match status" value="1"/>
</dbReference>
<dbReference type="InterPro" id="IPR024041">
    <property type="entry name" value="NH4_transpt_AmtB-like_dom"/>
</dbReference>
<feature type="transmembrane region" description="Helical" evidence="8">
    <location>
        <begin position="36"/>
        <end position="59"/>
    </location>
</feature>
<dbReference type="Gene3D" id="1.10.3430.10">
    <property type="entry name" value="Ammonium transporter AmtB like domains"/>
    <property type="match status" value="1"/>
</dbReference>
<feature type="domain" description="Ammonium transporter AmtB-like" evidence="9">
    <location>
        <begin position="37"/>
        <end position="459"/>
    </location>
</feature>
<evidence type="ECO:0000313" key="11">
    <source>
        <dbReference type="Proteomes" id="UP001151287"/>
    </source>
</evidence>
<protein>
    <recommendedName>
        <fullName evidence="8">Ammonium transporter</fullName>
    </recommendedName>
</protein>
<accession>A0A9Q0HQL7</accession>
<organism evidence="10 11">
    <name type="scientific">Rhynchospora breviuscula</name>
    <dbReference type="NCBI Taxonomy" id="2022672"/>
    <lineage>
        <taxon>Eukaryota</taxon>
        <taxon>Viridiplantae</taxon>
        <taxon>Streptophyta</taxon>
        <taxon>Embryophyta</taxon>
        <taxon>Tracheophyta</taxon>
        <taxon>Spermatophyta</taxon>
        <taxon>Magnoliopsida</taxon>
        <taxon>Liliopsida</taxon>
        <taxon>Poales</taxon>
        <taxon>Cyperaceae</taxon>
        <taxon>Cyperoideae</taxon>
        <taxon>Rhynchosporeae</taxon>
        <taxon>Rhynchospora</taxon>
    </lineage>
</organism>
<dbReference type="SUPFAM" id="SSF111352">
    <property type="entry name" value="Ammonium transporter"/>
    <property type="match status" value="1"/>
</dbReference>
<reference evidence="10" key="1">
    <citation type="journal article" date="2022" name="Cell">
        <title>Repeat-based holocentromeres influence genome architecture and karyotype evolution.</title>
        <authorList>
            <person name="Hofstatter P.G."/>
            <person name="Thangavel G."/>
            <person name="Lux T."/>
            <person name="Neumann P."/>
            <person name="Vondrak T."/>
            <person name="Novak P."/>
            <person name="Zhang M."/>
            <person name="Costa L."/>
            <person name="Castellani M."/>
            <person name="Scott A."/>
            <person name="Toegelov H."/>
            <person name="Fuchs J."/>
            <person name="Mata-Sucre Y."/>
            <person name="Dias Y."/>
            <person name="Vanzela A.L.L."/>
            <person name="Huettel B."/>
            <person name="Almeida C.C.S."/>
            <person name="Simkova H."/>
            <person name="Souza G."/>
            <person name="Pedrosa-Harand A."/>
            <person name="Macas J."/>
            <person name="Mayer K.F.X."/>
            <person name="Houben A."/>
            <person name="Marques A."/>
        </authorList>
    </citation>
    <scope>NUCLEOTIDE SEQUENCE</scope>
    <source>
        <strain evidence="10">RhyBre1mFocal</strain>
    </source>
</reference>
<comment type="subcellular location">
    <subcellularLocation>
        <location evidence="8">Cell membrane</location>
        <topology evidence="8">Multi-pass membrane protein</topology>
    </subcellularLocation>
    <subcellularLocation>
        <location evidence="1">Membrane</location>
        <topology evidence="1">Multi-pass membrane protein</topology>
    </subcellularLocation>
</comment>
<evidence type="ECO:0000256" key="5">
    <source>
        <dbReference type="ARBA" id="ARBA00022989"/>
    </source>
</evidence>
<evidence type="ECO:0000313" key="10">
    <source>
        <dbReference type="EMBL" id="KAJ1694812.1"/>
    </source>
</evidence>
<evidence type="ECO:0000259" key="9">
    <source>
        <dbReference type="Pfam" id="PF00909"/>
    </source>
</evidence>
<dbReference type="FunFam" id="1.10.3430.10:FF:000006">
    <property type="entry name" value="Ammonium transporter"/>
    <property type="match status" value="1"/>
</dbReference>
<evidence type="ECO:0000256" key="4">
    <source>
        <dbReference type="ARBA" id="ARBA00022692"/>
    </source>
</evidence>